<organism evidence="2 3">
    <name type="scientific">Parapedobacter defluvii</name>
    <dbReference type="NCBI Taxonomy" id="2045106"/>
    <lineage>
        <taxon>Bacteria</taxon>
        <taxon>Pseudomonadati</taxon>
        <taxon>Bacteroidota</taxon>
        <taxon>Sphingobacteriia</taxon>
        <taxon>Sphingobacteriales</taxon>
        <taxon>Sphingobacteriaceae</taxon>
        <taxon>Parapedobacter</taxon>
    </lineage>
</organism>
<accession>A0ABQ1MLA7</accession>
<evidence type="ECO:0000313" key="2">
    <source>
        <dbReference type="EMBL" id="GGC40879.1"/>
    </source>
</evidence>
<gene>
    <name evidence="2" type="ORF">GCM10011386_36140</name>
</gene>
<dbReference type="EMBL" id="BMIK01000016">
    <property type="protein sequence ID" value="GGC40879.1"/>
    <property type="molecule type" value="Genomic_DNA"/>
</dbReference>
<evidence type="ECO:0000256" key="1">
    <source>
        <dbReference type="SAM" id="MobiDB-lite"/>
    </source>
</evidence>
<feature type="region of interest" description="Disordered" evidence="1">
    <location>
        <begin position="11"/>
        <end position="31"/>
    </location>
</feature>
<evidence type="ECO:0000313" key="3">
    <source>
        <dbReference type="Proteomes" id="UP000597338"/>
    </source>
</evidence>
<keyword evidence="3" id="KW-1185">Reference proteome</keyword>
<protein>
    <submittedName>
        <fullName evidence="2">Uncharacterized protein</fullName>
    </submittedName>
</protein>
<comment type="caution">
    <text evidence="2">The sequence shown here is derived from an EMBL/GenBank/DDBJ whole genome shotgun (WGS) entry which is preliminary data.</text>
</comment>
<name>A0ABQ1MLA7_9SPHI</name>
<sequence length="69" mass="7925">MKYICKNRRFDMKNPTDKKSNATDSKADHARDYGNDPYFVKKANKSKAFLEKHGFAKELVDKKQISGIG</sequence>
<proteinExistence type="predicted"/>
<reference evidence="3" key="1">
    <citation type="journal article" date="2019" name="Int. J. Syst. Evol. Microbiol.">
        <title>The Global Catalogue of Microorganisms (GCM) 10K type strain sequencing project: providing services to taxonomists for standard genome sequencing and annotation.</title>
        <authorList>
            <consortium name="The Broad Institute Genomics Platform"/>
            <consortium name="The Broad Institute Genome Sequencing Center for Infectious Disease"/>
            <person name="Wu L."/>
            <person name="Ma J."/>
        </authorList>
    </citation>
    <scope>NUCLEOTIDE SEQUENCE [LARGE SCALE GENOMIC DNA]</scope>
    <source>
        <strain evidence="3">CGMCC 1.15342</strain>
    </source>
</reference>
<dbReference type="Proteomes" id="UP000597338">
    <property type="component" value="Unassembled WGS sequence"/>
</dbReference>